<evidence type="ECO:0000313" key="2">
    <source>
        <dbReference type="Proteomes" id="UP000469215"/>
    </source>
</evidence>
<dbReference type="Proteomes" id="UP000469215">
    <property type="component" value="Unassembled WGS sequence"/>
</dbReference>
<dbReference type="AlphaFoldDB" id="A0A6N9H7S7"/>
<sequence length="386" mass="42116">MTKMTEAEQQAGAERAVRFGIHRRELRVLLAAERAGPGLPPYGTRVTPDDVDFESALTAAADFSWFAAVRLPDGRTARFTVSADAPEDEVGCEIDGRVQECIQAHTHLSRGPSAPVEAWWDWLQRSFVALGQHDEPWAGDGIEAQLERVERNIVYADTQTSAARRFADTGELEVWLTGVYAPSGLLPRVRRLDADAYAQSYGRAFTAEARAGDGPSLMSLGVSRQRDESEPTTVWYASYLDTTADPAQWFPADARIWQAVRIFADGGTVEAFDNDRCFDSGELAPYVRDGVAPIDADAWLVVEIAGVPGAQVFPAADVMLVAASDRDAAEISLEVGSIDGVLPLFALHDGFLRRWGPIVDPDAVVPEADLDRLEARVMQQIAETRG</sequence>
<comment type="caution">
    <text evidence="1">The sequence shown here is derived from an EMBL/GenBank/DDBJ whole genome shotgun (WGS) entry which is preliminary data.</text>
</comment>
<evidence type="ECO:0000313" key="1">
    <source>
        <dbReference type="EMBL" id="MYM19951.1"/>
    </source>
</evidence>
<dbReference type="RefSeq" id="WP_160953378.1">
    <property type="nucleotide sequence ID" value="NZ_WWEQ01000030.1"/>
</dbReference>
<reference evidence="1 2" key="1">
    <citation type="submission" date="2020-01" db="EMBL/GenBank/DDBJ databases">
        <authorList>
            <person name="Deng T."/>
        </authorList>
    </citation>
    <scope>NUCLEOTIDE SEQUENCE [LARGE SCALE GENOMIC DNA]</scope>
    <source>
        <strain evidence="1 2">5221</strain>
    </source>
</reference>
<accession>A0A6N9H7S7</accession>
<dbReference type="EMBL" id="WWEQ01000030">
    <property type="protein sequence ID" value="MYM19951.1"/>
    <property type="molecule type" value="Genomic_DNA"/>
</dbReference>
<gene>
    <name evidence="1" type="ORF">GSY69_08210</name>
</gene>
<name>A0A6N9H7S7_9MICO</name>
<proteinExistence type="predicted"/>
<protein>
    <submittedName>
        <fullName evidence="1">Uncharacterized protein</fullName>
    </submittedName>
</protein>
<organism evidence="1 2">
    <name type="scientific">Brevibacterium rongguiense</name>
    <dbReference type="NCBI Taxonomy" id="2695267"/>
    <lineage>
        <taxon>Bacteria</taxon>
        <taxon>Bacillati</taxon>
        <taxon>Actinomycetota</taxon>
        <taxon>Actinomycetes</taxon>
        <taxon>Micrococcales</taxon>
        <taxon>Brevibacteriaceae</taxon>
        <taxon>Brevibacterium</taxon>
    </lineage>
</organism>
<keyword evidence="2" id="KW-1185">Reference proteome</keyword>